<dbReference type="Pfam" id="PF02338">
    <property type="entry name" value="OTU"/>
    <property type="match status" value="1"/>
</dbReference>
<evidence type="ECO:0000256" key="8">
    <source>
        <dbReference type="ARBA" id="ARBA00022687"/>
    </source>
</evidence>
<dbReference type="Gene3D" id="1.25.40.560">
    <property type="match status" value="1"/>
</dbReference>
<evidence type="ECO:0000259" key="21">
    <source>
        <dbReference type="PROSITE" id="PS50199"/>
    </source>
</evidence>
<dbReference type="FunFam" id="4.10.1060.10:FF:000012">
    <property type="entry name" value="ubiquitin thioesterase ZRANB1 isoform X1"/>
    <property type="match status" value="1"/>
</dbReference>
<comment type="subcellular location">
    <subcellularLocation>
        <location evidence="3">Cytoplasm</location>
    </subcellularLocation>
    <subcellularLocation>
        <location evidence="2">Nucleus</location>
    </subcellularLocation>
</comment>
<dbReference type="GO" id="GO:1990168">
    <property type="term" value="P:protein K33-linked deubiquitination"/>
    <property type="evidence" value="ECO:0007669"/>
    <property type="project" value="TreeGrafter"/>
</dbReference>
<keyword evidence="13" id="KW-0378">Hydrolase</keyword>
<evidence type="ECO:0000256" key="11">
    <source>
        <dbReference type="ARBA" id="ARBA00022771"/>
    </source>
</evidence>
<dbReference type="SUPFAM" id="SSF90209">
    <property type="entry name" value="Ran binding protein zinc finger-like"/>
    <property type="match status" value="3"/>
</dbReference>
<dbReference type="GO" id="GO:0007010">
    <property type="term" value="P:cytoskeleton organization"/>
    <property type="evidence" value="ECO:0007669"/>
    <property type="project" value="TreeGrafter"/>
</dbReference>
<dbReference type="PANTHER" id="PTHR13367:SF28">
    <property type="entry name" value="UBIQUITIN THIOESTERASE ZRANB1"/>
    <property type="match status" value="1"/>
</dbReference>
<gene>
    <name evidence="23" type="primary">Zranb1</name>
    <name evidence="23" type="ORF">PANBIA_R07646</name>
</gene>
<evidence type="ECO:0000256" key="9">
    <source>
        <dbReference type="ARBA" id="ARBA00022723"/>
    </source>
</evidence>
<evidence type="ECO:0000256" key="13">
    <source>
        <dbReference type="ARBA" id="ARBA00022801"/>
    </source>
</evidence>
<dbReference type="Pfam" id="PF18418">
    <property type="entry name" value="AnkUBD"/>
    <property type="match status" value="1"/>
</dbReference>
<comment type="caution">
    <text evidence="23">The sequence shown here is derived from an EMBL/GenBank/DDBJ whole genome shotgun (WGS) entry which is preliminary data.</text>
</comment>
<keyword evidence="8" id="KW-0879">Wnt signaling pathway</keyword>
<keyword evidence="10" id="KW-0677">Repeat</keyword>
<evidence type="ECO:0000313" key="24">
    <source>
        <dbReference type="Proteomes" id="UP000545574"/>
    </source>
</evidence>
<feature type="non-terminal residue" evidence="23">
    <location>
        <position position="711"/>
    </location>
</feature>
<evidence type="ECO:0000256" key="19">
    <source>
        <dbReference type="PROSITE-ProRule" id="PRU00322"/>
    </source>
</evidence>
<dbReference type="EMBL" id="VZRT01001066">
    <property type="protein sequence ID" value="NWW35851.1"/>
    <property type="molecule type" value="Genomic_DNA"/>
</dbReference>
<dbReference type="PANTHER" id="PTHR13367">
    <property type="entry name" value="UBIQUITIN THIOESTERASE"/>
    <property type="match status" value="1"/>
</dbReference>
<evidence type="ECO:0000256" key="4">
    <source>
        <dbReference type="ARBA" id="ARBA00005865"/>
    </source>
</evidence>
<dbReference type="InterPro" id="IPR041294">
    <property type="entry name" value="AnkUBD"/>
</dbReference>
<dbReference type="SMART" id="SM00547">
    <property type="entry name" value="ZnF_RBZ"/>
    <property type="match status" value="3"/>
</dbReference>
<dbReference type="InterPro" id="IPR003323">
    <property type="entry name" value="OTU_dom"/>
</dbReference>
<sequence length="711" mass="81327">ECTMTERGMKWACEYCTYENWPSAIKCTMCRAQRPSGTIITEDPFKSGSSDIGRDWDPTSTEGGSSPLICPDSSARPRVKSSYSMESANKWSCHMCTYLNWPRAIRCTQCLSQRRTRSPTESPQSSGSGSRPVPFSVDPCEEYNDRNKLNTRAQHWTCSVCTYENWAKARKCVVCDHPRPNNIEAIELADTEEASSIINEQDRARWRGSCSSGNSQRRSPPTTKRESDVKMDFQRIELAGAVGSKEELEVDFKKLKQIKNRMKKTDWLFLNACVGVVEGDLAAVEAYKSSGGDIARQLTADEVRLLNRPSAFDVGYTLVHLAIRFQRQDMLAILLTEVSQHAAKCIPAMVCPEVTEQIRREIAASLHQRKGDFACYFLTDLVTFTLPADIEDLPPTVQEKLFDEVLDRDVQKELEEESPIINWSLELGTRLDSRLYALWNRTAGDCLLDSVLQATWGIYDKESVLRKALHDSLHDCSHWFYTRWKEWESWYSQSFGLHFSLREEQWQEDWAFILSLASQPGASLEQTHIFVLAHILRRPIIVYGVKYYKSFRGETLGYTRFQGVYLPLLWEQSFCWKSPIALGYTRGHFSALVAMENDGYGNRGAGANLNTDDDVTVTFLPLVDSERKLLHIHFLSAQEIGNEEQQEKLLREWLDCCVTEGGVLVAMQKSSRRRNHPLVTQMVEKWLDRYRQIRPCTSLSDGEEDEDDDDE</sequence>
<accession>A0A7K6MFD7</accession>
<dbReference type="InterPro" id="IPR001876">
    <property type="entry name" value="Znf_RanBP2"/>
</dbReference>
<comment type="similarity">
    <text evidence="4">Belongs to the peptidase C64 family.</text>
</comment>
<keyword evidence="7" id="KW-0645">Protease</keyword>
<feature type="region of interest" description="Disordered" evidence="20">
    <location>
        <begin position="41"/>
        <end position="76"/>
    </location>
</feature>
<dbReference type="PROSITE" id="PS50802">
    <property type="entry name" value="OTU"/>
    <property type="match status" value="1"/>
</dbReference>
<evidence type="ECO:0000256" key="2">
    <source>
        <dbReference type="ARBA" id="ARBA00004123"/>
    </source>
</evidence>
<evidence type="ECO:0000256" key="3">
    <source>
        <dbReference type="ARBA" id="ARBA00004496"/>
    </source>
</evidence>
<dbReference type="EC" id="3.4.19.12" evidence="5"/>
<feature type="domain" description="OTU" evidence="22">
    <location>
        <begin position="435"/>
        <end position="595"/>
    </location>
</feature>
<dbReference type="FunFam" id="4.10.1060.10:FF:000011">
    <property type="entry name" value="ubiquitin thioesterase ZRANB1 isoform X1"/>
    <property type="match status" value="1"/>
</dbReference>
<feature type="compositionally biased region" description="Polar residues" evidence="20">
    <location>
        <begin position="117"/>
        <end position="129"/>
    </location>
</feature>
<evidence type="ECO:0000256" key="12">
    <source>
        <dbReference type="ARBA" id="ARBA00022786"/>
    </source>
</evidence>
<reference evidence="23 24" key="1">
    <citation type="submission" date="2019-09" db="EMBL/GenBank/DDBJ databases">
        <title>Bird 10,000 Genomes (B10K) Project - Family phase.</title>
        <authorList>
            <person name="Zhang G."/>
        </authorList>
    </citation>
    <scope>NUCLEOTIDE SEQUENCE [LARGE SCALE GENOMIC DNA]</scope>
    <source>
        <strain evidence="23">B10K-DU-030-18</strain>
    </source>
</reference>
<comment type="catalytic activity">
    <reaction evidence="1">
        <text>Thiol-dependent hydrolysis of ester, thioester, amide, peptide and isopeptide bonds formed by the C-terminal Gly of ubiquitin (a 76-residue protein attached to proteins as an intracellular targeting signal).</text>
        <dbReference type="EC" id="3.4.19.12"/>
    </reaction>
</comment>
<evidence type="ECO:0000256" key="6">
    <source>
        <dbReference type="ARBA" id="ARBA00022490"/>
    </source>
</evidence>
<evidence type="ECO:0000256" key="7">
    <source>
        <dbReference type="ARBA" id="ARBA00022670"/>
    </source>
</evidence>
<evidence type="ECO:0000256" key="5">
    <source>
        <dbReference type="ARBA" id="ARBA00012759"/>
    </source>
</evidence>
<dbReference type="InterPro" id="IPR049768">
    <property type="entry name" value="ZRANB1_OTU"/>
</dbReference>
<keyword evidence="17" id="KW-0539">Nucleus</keyword>
<dbReference type="AlphaFoldDB" id="A0A7K6MFD7"/>
<evidence type="ECO:0000256" key="16">
    <source>
        <dbReference type="ARBA" id="ARBA00023043"/>
    </source>
</evidence>
<feature type="domain" description="RanBP2-type" evidence="21">
    <location>
        <begin position="152"/>
        <end position="181"/>
    </location>
</feature>
<evidence type="ECO:0000256" key="17">
    <source>
        <dbReference type="ARBA" id="ARBA00023242"/>
    </source>
</evidence>
<evidence type="ECO:0000313" key="23">
    <source>
        <dbReference type="EMBL" id="NWW35851.1"/>
    </source>
</evidence>
<evidence type="ECO:0000256" key="10">
    <source>
        <dbReference type="ARBA" id="ARBA00022737"/>
    </source>
</evidence>
<evidence type="ECO:0000256" key="18">
    <source>
        <dbReference type="ARBA" id="ARBA00059005"/>
    </source>
</evidence>
<dbReference type="GO" id="GO:0030177">
    <property type="term" value="P:positive regulation of Wnt signaling pathway"/>
    <property type="evidence" value="ECO:0007669"/>
    <property type="project" value="TreeGrafter"/>
</dbReference>
<organism evidence="23 24">
    <name type="scientific">Panurus biarmicus</name>
    <name type="common">Bearded tit</name>
    <dbReference type="NCBI Taxonomy" id="181101"/>
    <lineage>
        <taxon>Eukaryota</taxon>
        <taxon>Metazoa</taxon>
        <taxon>Chordata</taxon>
        <taxon>Craniata</taxon>
        <taxon>Vertebrata</taxon>
        <taxon>Euteleostomi</taxon>
        <taxon>Archelosauria</taxon>
        <taxon>Archosauria</taxon>
        <taxon>Dinosauria</taxon>
        <taxon>Saurischia</taxon>
        <taxon>Theropoda</taxon>
        <taxon>Coelurosauria</taxon>
        <taxon>Aves</taxon>
        <taxon>Neognathae</taxon>
        <taxon>Neoaves</taxon>
        <taxon>Telluraves</taxon>
        <taxon>Australaves</taxon>
        <taxon>Passeriformes</taxon>
        <taxon>Sylvioidea</taxon>
        <taxon>Sylviidae</taxon>
        <taxon>Sylviidae incertae sedis</taxon>
        <taxon>Panurus</taxon>
    </lineage>
</organism>
<dbReference type="Pfam" id="PF00641">
    <property type="entry name" value="Zn_ribbon_RanBP"/>
    <property type="match status" value="2"/>
</dbReference>
<feature type="domain" description="RanBP2-type" evidence="21">
    <location>
        <begin position="87"/>
        <end position="116"/>
    </location>
</feature>
<keyword evidence="24" id="KW-1185">Reference proteome</keyword>
<feature type="domain" description="RanBP2-type" evidence="21">
    <location>
        <begin position="6"/>
        <end position="36"/>
    </location>
</feature>
<dbReference type="FunFam" id="4.10.1060.10:FF:000006">
    <property type="entry name" value="ubiquitin thioesterase ZRANB1 isoform X1"/>
    <property type="match status" value="1"/>
</dbReference>
<dbReference type="GO" id="GO:0005737">
    <property type="term" value="C:cytoplasm"/>
    <property type="evidence" value="ECO:0007669"/>
    <property type="project" value="UniProtKB-SubCell"/>
</dbReference>
<feature type="compositionally biased region" description="Polar residues" evidence="20">
    <location>
        <begin position="209"/>
        <end position="222"/>
    </location>
</feature>
<dbReference type="GO" id="GO:0016055">
    <property type="term" value="P:Wnt signaling pathway"/>
    <property type="evidence" value="ECO:0007669"/>
    <property type="project" value="UniProtKB-KW"/>
</dbReference>
<evidence type="ECO:0000259" key="22">
    <source>
        <dbReference type="PROSITE" id="PS50802"/>
    </source>
</evidence>
<proteinExistence type="inferred from homology"/>
<evidence type="ECO:0000256" key="14">
    <source>
        <dbReference type="ARBA" id="ARBA00022807"/>
    </source>
</evidence>
<dbReference type="PROSITE" id="PS50199">
    <property type="entry name" value="ZF_RANBP2_2"/>
    <property type="match status" value="3"/>
</dbReference>
<comment type="function">
    <text evidence="18">Ubiquitin thioesterase, which specifically hydrolyzes 'Lys-29'-linked and 'Lys-33'-linked diubiquitin. Also cleaves 'Lys-63'-linked chains, but with 40-fold less efficiency compared to 'Lys-29'-linked ones. Positive regulator of the Wnt signaling pathway that deubiquitinates APC protein, a negative regulator of Wnt-mediated transcription. Acts as a regulator of autophagy by mediating deubiquitination of PIK3C3/VPS34, thereby promoting autophagosome maturation. Plays a role in the regulation of cell morphology and cytoskeletal organization. Required in the stress fiber dynamics and cell migration.</text>
</comment>
<dbReference type="FunFam" id="1.25.40.560:FF:000001">
    <property type="entry name" value="ubiquitin thioesterase ZRANB1 isoform X1"/>
    <property type="match status" value="1"/>
</dbReference>
<dbReference type="CDD" id="cd22767">
    <property type="entry name" value="OTU_ZRANB1"/>
    <property type="match status" value="1"/>
</dbReference>
<keyword evidence="9" id="KW-0479">Metal-binding</keyword>
<dbReference type="InterPro" id="IPR051346">
    <property type="entry name" value="OTU_Deubiquitinase"/>
</dbReference>
<dbReference type="InterPro" id="IPR036443">
    <property type="entry name" value="Znf_RanBP2_sf"/>
</dbReference>
<dbReference type="PROSITE" id="PS01358">
    <property type="entry name" value="ZF_RANBP2_1"/>
    <property type="match status" value="3"/>
</dbReference>
<dbReference type="GO" id="GO:0035523">
    <property type="term" value="P:protein K29-linked deubiquitination"/>
    <property type="evidence" value="ECO:0007669"/>
    <property type="project" value="TreeGrafter"/>
</dbReference>
<name>A0A7K6MFD7_PANBI</name>
<dbReference type="Proteomes" id="UP000545574">
    <property type="component" value="Unassembled WGS sequence"/>
</dbReference>
<dbReference type="GO" id="GO:0004843">
    <property type="term" value="F:cysteine-type deubiquitinase activity"/>
    <property type="evidence" value="ECO:0007669"/>
    <property type="project" value="UniProtKB-EC"/>
</dbReference>
<protein>
    <recommendedName>
        <fullName evidence="5">ubiquitinyl hydrolase 1</fullName>
        <ecNumber evidence="5">3.4.19.12</ecNumber>
    </recommendedName>
</protein>
<keyword evidence="12" id="KW-0833">Ubl conjugation pathway</keyword>
<evidence type="ECO:0000256" key="20">
    <source>
        <dbReference type="SAM" id="MobiDB-lite"/>
    </source>
</evidence>
<dbReference type="GO" id="GO:0008270">
    <property type="term" value="F:zinc ion binding"/>
    <property type="evidence" value="ECO:0007669"/>
    <property type="project" value="UniProtKB-KW"/>
</dbReference>
<dbReference type="Gene3D" id="4.10.1060.10">
    <property type="entry name" value="Zinc finger, RanBP2-type"/>
    <property type="match status" value="3"/>
</dbReference>
<dbReference type="GO" id="GO:0016477">
    <property type="term" value="P:cell migration"/>
    <property type="evidence" value="ECO:0007669"/>
    <property type="project" value="TreeGrafter"/>
</dbReference>
<dbReference type="GO" id="GO:0005634">
    <property type="term" value="C:nucleus"/>
    <property type="evidence" value="ECO:0007669"/>
    <property type="project" value="UniProtKB-SubCell"/>
</dbReference>
<keyword evidence="15" id="KW-0862">Zinc</keyword>
<evidence type="ECO:0000256" key="15">
    <source>
        <dbReference type="ARBA" id="ARBA00022833"/>
    </source>
</evidence>
<feature type="region of interest" description="Disordered" evidence="20">
    <location>
        <begin position="117"/>
        <end position="137"/>
    </location>
</feature>
<dbReference type="GO" id="GO:0071947">
    <property type="term" value="P:protein deubiquitination involved in ubiquitin-dependent protein catabolic process"/>
    <property type="evidence" value="ECO:0007669"/>
    <property type="project" value="TreeGrafter"/>
</dbReference>
<keyword evidence="11 19" id="KW-0863">Zinc-finger</keyword>
<keyword evidence="16" id="KW-0040">ANK repeat</keyword>
<feature type="non-terminal residue" evidence="23">
    <location>
        <position position="1"/>
    </location>
</feature>
<keyword evidence="14" id="KW-0788">Thiol protease</keyword>
<keyword evidence="6" id="KW-0963">Cytoplasm</keyword>
<feature type="region of interest" description="Disordered" evidence="20">
    <location>
        <begin position="204"/>
        <end position="228"/>
    </location>
</feature>
<dbReference type="GO" id="GO:0070530">
    <property type="term" value="F:K63-linked polyubiquitin modification-dependent protein binding"/>
    <property type="evidence" value="ECO:0007669"/>
    <property type="project" value="TreeGrafter"/>
</dbReference>
<evidence type="ECO:0000256" key="1">
    <source>
        <dbReference type="ARBA" id="ARBA00000707"/>
    </source>
</evidence>